<dbReference type="AlphaFoldDB" id="A0A9W4SP52"/>
<reference evidence="2" key="1">
    <citation type="submission" date="2022-08" db="EMBL/GenBank/DDBJ databases">
        <authorList>
            <person name="Kallberg Y."/>
            <person name="Tangrot J."/>
            <person name="Rosling A."/>
        </authorList>
    </citation>
    <scope>NUCLEOTIDE SEQUENCE</scope>
    <source>
        <strain evidence="2">Wild A</strain>
    </source>
</reference>
<feature type="region of interest" description="Disordered" evidence="1">
    <location>
        <begin position="81"/>
        <end position="116"/>
    </location>
</feature>
<name>A0A9W4SP52_9GLOM</name>
<keyword evidence="3" id="KW-1185">Reference proteome</keyword>
<dbReference type="EMBL" id="CAMKVN010001354">
    <property type="protein sequence ID" value="CAI2175391.1"/>
    <property type="molecule type" value="Genomic_DNA"/>
</dbReference>
<protein>
    <submittedName>
        <fullName evidence="2">14301_t:CDS:1</fullName>
    </submittedName>
</protein>
<evidence type="ECO:0000256" key="1">
    <source>
        <dbReference type="SAM" id="MobiDB-lite"/>
    </source>
</evidence>
<evidence type="ECO:0000313" key="2">
    <source>
        <dbReference type="EMBL" id="CAI2175391.1"/>
    </source>
</evidence>
<gene>
    <name evidence="2" type="ORF">FWILDA_LOCUS7067</name>
</gene>
<feature type="non-terminal residue" evidence="2">
    <location>
        <position position="190"/>
    </location>
</feature>
<proteinExistence type="predicted"/>
<feature type="region of interest" description="Disordered" evidence="1">
    <location>
        <begin position="1"/>
        <end position="44"/>
    </location>
</feature>
<dbReference type="Proteomes" id="UP001153678">
    <property type="component" value="Unassembled WGS sequence"/>
</dbReference>
<comment type="caution">
    <text evidence="2">The sequence shown here is derived from an EMBL/GenBank/DDBJ whole genome shotgun (WGS) entry which is preliminary data.</text>
</comment>
<organism evidence="2 3">
    <name type="scientific">Funneliformis geosporum</name>
    <dbReference type="NCBI Taxonomy" id="1117311"/>
    <lineage>
        <taxon>Eukaryota</taxon>
        <taxon>Fungi</taxon>
        <taxon>Fungi incertae sedis</taxon>
        <taxon>Mucoromycota</taxon>
        <taxon>Glomeromycotina</taxon>
        <taxon>Glomeromycetes</taxon>
        <taxon>Glomerales</taxon>
        <taxon>Glomeraceae</taxon>
        <taxon>Funneliformis</taxon>
    </lineage>
</organism>
<evidence type="ECO:0000313" key="3">
    <source>
        <dbReference type="Proteomes" id="UP001153678"/>
    </source>
</evidence>
<sequence length="190" mass="21377">MTRKNVVKQKNSDPKFVSYVTPKAPKEAVSPTPTPSSSSTSTSVPTNLDLEIVQEVFGSLLEKTMEFEFFDVSKITTPNKISPVILPSNNNNNKNNKVDNIPENSSSTKDRSKLLDSDKYLEDDDMEEDLKDFIVVTKATPFAVASHIKLRKWLWLIGEEWKHNLNIVANIVKDISYPLDPLPQSLNLSN</sequence>
<feature type="compositionally biased region" description="Low complexity" evidence="1">
    <location>
        <begin position="29"/>
        <end position="44"/>
    </location>
</feature>
<accession>A0A9W4SP52</accession>